<dbReference type="PANTHER" id="PTHR45586:SF1">
    <property type="entry name" value="LIPOPOLYSACCHARIDE ASSEMBLY PROTEIN B"/>
    <property type="match status" value="1"/>
</dbReference>
<accession>A0A9X0QZZ5</accession>
<reference evidence="6" key="1">
    <citation type="submission" date="2020-08" db="EMBL/GenBank/DDBJ databases">
        <authorList>
            <person name="Hu Y."/>
            <person name="Nguyen S.V."/>
            <person name="Li F."/>
            <person name="Fanning S."/>
        </authorList>
    </citation>
    <scope>NUCLEOTIDE SEQUENCE</scope>
    <source>
        <strain evidence="6">SYSU D8009</strain>
    </source>
</reference>
<feature type="region of interest" description="Disordered" evidence="4">
    <location>
        <begin position="552"/>
        <end position="577"/>
    </location>
</feature>
<name>A0A9X0QZZ5_9PROT</name>
<evidence type="ECO:0000313" key="7">
    <source>
        <dbReference type="Proteomes" id="UP000600101"/>
    </source>
</evidence>
<dbReference type="Gene3D" id="1.25.40.10">
    <property type="entry name" value="Tetratricopeptide repeat domain"/>
    <property type="match status" value="3"/>
</dbReference>
<feature type="repeat" description="TPR" evidence="3">
    <location>
        <begin position="520"/>
        <end position="553"/>
    </location>
</feature>
<feature type="repeat" description="TPR" evidence="3">
    <location>
        <begin position="486"/>
        <end position="519"/>
    </location>
</feature>
<evidence type="ECO:0000256" key="1">
    <source>
        <dbReference type="ARBA" id="ARBA00022737"/>
    </source>
</evidence>
<dbReference type="InterPro" id="IPR051012">
    <property type="entry name" value="CellSynth/LPSAsmb/PSIAsmb"/>
</dbReference>
<dbReference type="InterPro" id="IPR019734">
    <property type="entry name" value="TPR_rpt"/>
</dbReference>
<dbReference type="Pfam" id="PF13432">
    <property type="entry name" value="TPR_16"/>
    <property type="match status" value="3"/>
</dbReference>
<sequence>MRLPGPPQRLALLAAALLSACAAGGLPGSDRGPRSASGLPLTGAFGSYLAGRFASSETDTRAAADSLLAALRADPGQPELLTRAFVATLLDGRSEAMRLARRLPENAAANLLLAGADVQAGRWERAEQRLRTLGRSGPVQVLQPALLAWVQYGRGQPDQALATLRPLVEGNRLRALNALHAALIADVASRPREAERLARMAVADQPQPPWRLAVLAAGILHRAGRTAEANRLLDQIVDSGEDAALAAAEPARRGLFATRGVASPADGMAEAYTALAGALRGQGSNDFALILAQLALRLRPGFAPALVLTADALGDQGHEEQALAVLDGIAADDPLAPVVGLRRATLLDKLDRTEEAVELLRRLAQAWPTMPQPAARLGDLLRRRNRFAEAAAAYDQALARSTQEAGQGGGQGTTRDWPLFYARGIARERSGDWARGEADLLQALSLAPEQPYVLNYLGYTWAEQGKNLDRAKAMLLRATELRPQDGNIADSLGWVLFRLGDMPGAVTWLEKSVELEPRSSVINDHLGDAYWASGRQREARFQWRRALTLDPEPGEMPKIEAKLRDGLPGYPASTAQR</sequence>
<gene>
    <name evidence="6" type="ORF">H7965_17780</name>
</gene>
<dbReference type="AlphaFoldDB" id="A0A9X0QZZ5"/>
<comment type="caution">
    <text evidence="6">The sequence shown here is derived from an EMBL/GenBank/DDBJ whole genome shotgun (WGS) entry which is preliminary data.</text>
</comment>
<dbReference type="EMBL" id="JACOMF010000023">
    <property type="protein sequence ID" value="MBC4017166.1"/>
    <property type="molecule type" value="Genomic_DNA"/>
</dbReference>
<feature type="compositionally biased region" description="Basic and acidic residues" evidence="4">
    <location>
        <begin position="555"/>
        <end position="565"/>
    </location>
</feature>
<dbReference type="Proteomes" id="UP000600101">
    <property type="component" value="Unassembled WGS sequence"/>
</dbReference>
<keyword evidence="2 3" id="KW-0802">TPR repeat</keyword>
<evidence type="ECO:0000256" key="3">
    <source>
        <dbReference type="PROSITE-ProRule" id="PRU00339"/>
    </source>
</evidence>
<evidence type="ECO:0000256" key="2">
    <source>
        <dbReference type="ARBA" id="ARBA00022803"/>
    </source>
</evidence>
<dbReference type="PROSITE" id="PS50005">
    <property type="entry name" value="TPR"/>
    <property type="match status" value="2"/>
</dbReference>
<evidence type="ECO:0000313" key="6">
    <source>
        <dbReference type="EMBL" id="MBC4017166.1"/>
    </source>
</evidence>
<evidence type="ECO:0000256" key="4">
    <source>
        <dbReference type="SAM" id="MobiDB-lite"/>
    </source>
</evidence>
<feature type="chain" id="PRO_5040912948" evidence="5">
    <location>
        <begin position="23"/>
        <end position="577"/>
    </location>
</feature>
<dbReference type="SMART" id="SM00028">
    <property type="entry name" value="TPR"/>
    <property type="match status" value="7"/>
</dbReference>
<organism evidence="6 7">
    <name type="scientific">Siccirubricoccus deserti</name>
    <dbReference type="NCBI Taxonomy" id="2013562"/>
    <lineage>
        <taxon>Bacteria</taxon>
        <taxon>Pseudomonadati</taxon>
        <taxon>Pseudomonadota</taxon>
        <taxon>Alphaproteobacteria</taxon>
        <taxon>Acetobacterales</taxon>
        <taxon>Roseomonadaceae</taxon>
        <taxon>Siccirubricoccus</taxon>
    </lineage>
</organism>
<keyword evidence="5" id="KW-0732">Signal</keyword>
<keyword evidence="1" id="KW-0677">Repeat</keyword>
<dbReference type="InterPro" id="IPR011990">
    <property type="entry name" value="TPR-like_helical_dom_sf"/>
</dbReference>
<keyword evidence="7" id="KW-1185">Reference proteome</keyword>
<dbReference type="PROSITE" id="PS51257">
    <property type="entry name" value="PROKAR_LIPOPROTEIN"/>
    <property type="match status" value="1"/>
</dbReference>
<evidence type="ECO:0000256" key="5">
    <source>
        <dbReference type="SAM" id="SignalP"/>
    </source>
</evidence>
<proteinExistence type="predicted"/>
<dbReference type="SUPFAM" id="SSF48452">
    <property type="entry name" value="TPR-like"/>
    <property type="match status" value="2"/>
</dbReference>
<protein>
    <submittedName>
        <fullName evidence="6">Tetratricopeptide repeat protein</fullName>
    </submittedName>
</protein>
<feature type="signal peptide" evidence="5">
    <location>
        <begin position="1"/>
        <end position="22"/>
    </location>
</feature>
<dbReference type="PANTHER" id="PTHR45586">
    <property type="entry name" value="TPR REPEAT-CONTAINING PROTEIN PA4667"/>
    <property type="match status" value="1"/>
</dbReference>